<evidence type="ECO:0000313" key="2">
    <source>
        <dbReference type="EMBL" id="UUN95986.1"/>
    </source>
</evidence>
<keyword evidence="2" id="KW-0378">Hydrolase</keyword>
<evidence type="ECO:0000313" key="3">
    <source>
        <dbReference type="Proteomes" id="UP000644140"/>
    </source>
</evidence>
<proteinExistence type="predicted"/>
<dbReference type="SUPFAM" id="SSF54060">
    <property type="entry name" value="His-Me finger endonucleases"/>
    <property type="match status" value="1"/>
</dbReference>
<reference evidence="2" key="1">
    <citation type="submission" date="2022-02" db="EMBL/GenBank/DDBJ databases">
        <title>Characterization of Tn125 harboring carbapenem-resistant Acinetobacter bereziniae clinical isolates.</title>
        <authorList>
            <person name="Wong N.-K."/>
            <person name="Pan Q."/>
        </authorList>
    </citation>
    <scope>NUCLEOTIDE SEQUENCE</scope>
    <source>
        <strain evidence="2">GD03393</strain>
    </source>
</reference>
<keyword evidence="2" id="KW-0255">Endonuclease</keyword>
<protein>
    <submittedName>
        <fullName evidence="2">HNH endonuclease</fullName>
    </submittedName>
</protein>
<name>A0A8I1AAA4_ACIBZ</name>
<keyword evidence="2" id="KW-0540">Nuclease</keyword>
<gene>
    <name evidence="2" type="ORF">I9054_011370</name>
</gene>
<dbReference type="RefSeq" id="WP_151797351.1">
    <property type="nucleotide sequence ID" value="NZ_BKOM01000003.1"/>
</dbReference>
<dbReference type="EMBL" id="CP092085">
    <property type="protein sequence ID" value="UUN95986.1"/>
    <property type="molecule type" value="Genomic_DNA"/>
</dbReference>
<dbReference type="InterPro" id="IPR003615">
    <property type="entry name" value="HNH_nuc"/>
</dbReference>
<dbReference type="GO" id="GO:0004519">
    <property type="term" value="F:endonuclease activity"/>
    <property type="evidence" value="ECO:0007669"/>
    <property type="project" value="UniProtKB-KW"/>
</dbReference>
<evidence type="ECO:0000259" key="1">
    <source>
        <dbReference type="Pfam" id="PF13392"/>
    </source>
</evidence>
<dbReference type="InterPro" id="IPR044925">
    <property type="entry name" value="His-Me_finger_sf"/>
</dbReference>
<organism evidence="2 3">
    <name type="scientific">Acinetobacter bereziniae</name>
    <name type="common">Acinetobacter genomosp. 10</name>
    <dbReference type="NCBI Taxonomy" id="106648"/>
    <lineage>
        <taxon>Bacteria</taxon>
        <taxon>Pseudomonadati</taxon>
        <taxon>Pseudomonadota</taxon>
        <taxon>Gammaproteobacteria</taxon>
        <taxon>Moraxellales</taxon>
        <taxon>Moraxellaceae</taxon>
        <taxon>Acinetobacter</taxon>
    </lineage>
</organism>
<dbReference type="Proteomes" id="UP000644140">
    <property type="component" value="Chromosome"/>
</dbReference>
<dbReference type="Pfam" id="PF13392">
    <property type="entry name" value="HNH_3"/>
    <property type="match status" value="1"/>
</dbReference>
<accession>A0A8I1AAA4</accession>
<dbReference type="AlphaFoldDB" id="A0A8I1AAA4"/>
<sequence>MAKGSAIKYSPEQLDFIKSNCSLGRKELTEIVNTKFNEQFSVDQIKSLCTRNKWNTGRTGCFQKGSVPWNTGTKGLTSANKTSFKKGRPTWNAKPLGYERICSKDGYVLVKIGEPGKFGLKHRIVWEKANGPIPEGKVIAFKNQDKTDCRIENLILMSKAEMVRYSQSFHKLATPQNNESCLLMAKIKNVKHQLYKKVNA</sequence>
<dbReference type="Gene3D" id="3.90.75.20">
    <property type="match status" value="1"/>
</dbReference>
<feature type="domain" description="HNH nuclease" evidence="1">
    <location>
        <begin position="120"/>
        <end position="162"/>
    </location>
</feature>